<feature type="region of interest" description="Disordered" evidence="3">
    <location>
        <begin position="308"/>
        <end position="337"/>
    </location>
</feature>
<feature type="compositionally biased region" description="Polar residues" evidence="3">
    <location>
        <begin position="308"/>
        <end position="318"/>
    </location>
</feature>
<dbReference type="InterPro" id="IPR014752">
    <property type="entry name" value="Arrestin-like_C"/>
</dbReference>
<dbReference type="SUPFAM" id="SSF81296">
    <property type="entry name" value="E set domains"/>
    <property type="match status" value="2"/>
</dbReference>
<feature type="domain" description="Arrestin-like N-terminal" evidence="4">
    <location>
        <begin position="5"/>
        <end position="138"/>
    </location>
</feature>
<dbReference type="Pfam" id="PF00339">
    <property type="entry name" value="Arrestin_N"/>
    <property type="match status" value="1"/>
</dbReference>
<dbReference type="InterPro" id="IPR011022">
    <property type="entry name" value="Arrestin_C-like"/>
</dbReference>
<dbReference type="RefSeq" id="XP_035433573.2">
    <property type="nucleotide sequence ID" value="XM_035577680.2"/>
</dbReference>
<evidence type="ECO:0000256" key="1">
    <source>
        <dbReference type="ARBA" id="ARBA00005298"/>
    </source>
</evidence>
<dbReference type="PANTHER" id="PTHR11188:SF17">
    <property type="entry name" value="FI21816P1"/>
    <property type="match status" value="1"/>
</dbReference>
<feature type="compositionally biased region" description="Basic and acidic residues" evidence="3">
    <location>
        <begin position="324"/>
        <end position="333"/>
    </location>
</feature>
<evidence type="ECO:0000256" key="3">
    <source>
        <dbReference type="SAM" id="MobiDB-lite"/>
    </source>
</evidence>
<evidence type="ECO:0000256" key="2">
    <source>
        <dbReference type="ARBA" id="ARBA00022606"/>
    </source>
</evidence>
<feature type="domain" description="Arrestin C-terminal-like" evidence="5">
    <location>
        <begin position="163"/>
        <end position="287"/>
    </location>
</feature>
<feature type="compositionally biased region" description="Basic and acidic residues" evidence="3">
    <location>
        <begin position="365"/>
        <end position="378"/>
    </location>
</feature>
<protein>
    <submittedName>
        <fullName evidence="7">Arrestin domain-containing protein 5-like</fullName>
    </submittedName>
</protein>
<dbReference type="InterPro" id="IPR014756">
    <property type="entry name" value="Ig_E-set"/>
</dbReference>
<dbReference type="Gene3D" id="2.60.40.640">
    <property type="match status" value="2"/>
</dbReference>
<keyword evidence="6" id="KW-1185">Reference proteome</keyword>
<reference evidence="7" key="1">
    <citation type="submission" date="2025-08" db="UniProtKB">
        <authorList>
            <consortium name="RefSeq"/>
        </authorList>
    </citation>
    <scope>IDENTIFICATION</scope>
    <source>
        <tissue evidence="7">Whole larval tissue</tissue>
    </source>
</reference>
<proteinExistence type="inferred from homology"/>
<dbReference type="InterPro" id="IPR050357">
    <property type="entry name" value="Arrestin_domain-protein"/>
</dbReference>
<gene>
    <name evidence="7" type="primary">LOC118264999</name>
</gene>
<feature type="region of interest" description="Disordered" evidence="3">
    <location>
        <begin position="359"/>
        <end position="378"/>
    </location>
</feature>
<dbReference type="GeneID" id="118264999"/>
<dbReference type="PANTHER" id="PTHR11188">
    <property type="entry name" value="ARRESTIN DOMAIN CONTAINING PROTEIN"/>
    <property type="match status" value="1"/>
</dbReference>
<sequence length="378" mass="43022">MGVMCQILLDRPEDGVFKAGGLVTGTLKYFIDKPTQYRSITMCFLGKGQCEWTETDSNKNTVYYRNEENYLNQTVDILPNRDDFILGGFEYPFRFILPIDIPPSFNNDTCTIEYKITVTFVKANSTLKKEFDVEIPVSSYVNPCSLEPMIFALKKNLSFRIKNKIHVKGEIIKTCVSPGDNIQMILTVNNGSDVEVFIKTELIKRLTYVSSCNNKEFHEKSVKNTSTITAVAANGVANLVCVVPTYHNLCSIQHTKVMMGEYKIRLTAKVPFPHINAVLDIPVAIGPRKHELIPPAAMYYQYNREQPSCSEMSAPNNDDQSEEASTKYEKQNLNDDGEEIVTFNNERLGEKQIDCIETNEDNDDFDKYHNHNNELQAR</sequence>
<dbReference type="Proteomes" id="UP000829999">
    <property type="component" value="Chromosome 28"/>
</dbReference>
<name>A0A9R0EHB3_SPOFR</name>
<dbReference type="Pfam" id="PF02752">
    <property type="entry name" value="Arrestin_C"/>
    <property type="match status" value="1"/>
</dbReference>
<dbReference type="GO" id="GO:0015031">
    <property type="term" value="P:protein transport"/>
    <property type="evidence" value="ECO:0007669"/>
    <property type="project" value="TreeGrafter"/>
</dbReference>
<evidence type="ECO:0000313" key="6">
    <source>
        <dbReference type="Proteomes" id="UP000829999"/>
    </source>
</evidence>
<dbReference type="GO" id="GO:0005737">
    <property type="term" value="C:cytoplasm"/>
    <property type="evidence" value="ECO:0007669"/>
    <property type="project" value="TreeGrafter"/>
</dbReference>
<keyword evidence="2" id="KW-0716">Sensory transduction</keyword>
<dbReference type="InterPro" id="IPR011021">
    <property type="entry name" value="Arrestin-like_N"/>
</dbReference>
<dbReference type="OrthoDB" id="2333384at2759"/>
<comment type="similarity">
    <text evidence="1">Belongs to the arrestin family.</text>
</comment>
<dbReference type="AlphaFoldDB" id="A0A9R0EHB3"/>
<accession>A0A9R0EHB3</accession>
<evidence type="ECO:0000259" key="4">
    <source>
        <dbReference type="Pfam" id="PF00339"/>
    </source>
</evidence>
<evidence type="ECO:0000313" key="7">
    <source>
        <dbReference type="RefSeq" id="XP_035433573.2"/>
    </source>
</evidence>
<evidence type="ECO:0000259" key="5">
    <source>
        <dbReference type="Pfam" id="PF02752"/>
    </source>
</evidence>
<organism evidence="6 7">
    <name type="scientific">Spodoptera frugiperda</name>
    <name type="common">Fall armyworm</name>
    <dbReference type="NCBI Taxonomy" id="7108"/>
    <lineage>
        <taxon>Eukaryota</taxon>
        <taxon>Metazoa</taxon>
        <taxon>Ecdysozoa</taxon>
        <taxon>Arthropoda</taxon>
        <taxon>Hexapoda</taxon>
        <taxon>Insecta</taxon>
        <taxon>Pterygota</taxon>
        <taxon>Neoptera</taxon>
        <taxon>Endopterygota</taxon>
        <taxon>Lepidoptera</taxon>
        <taxon>Glossata</taxon>
        <taxon>Ditrysia</taxon>
        <taxon>Noctuoidea</taxon>
        <taxon>Noctuidae</taxon>
        <taxon>Amphipyrinae</taxon>
        <taxon>Spodoptera</taxon>
    </lineage>
</organism>